<evidence type="ECO:0000313" key="2">
    <source>
        <dbReference type="EMBL" id="ABO54993.1"/>
    </source>
</evidence>
<organism evidence="2 3">
    <name type="scientific">Burkholderia vietnamiensis (strain G4 / LMG 22486)</name>
    <name type="common">Burkholderia cepacia (strain R1808)</name>
    <dbReference type="NCBI Taxonomy" id="269482"/>
    <lineage>
        <taxon>Bacteria</taxon>
        <taxon>Pseudomonadati</taxon>
        <taxon>Pseudomonadota</taxon>
        <taxon>Betaproteobacteria</taxon>
        <taxon>Burkholderiales</taxon>
        <taxon>Burkholderiaceae</taxon>
        <taxon>Burkholderia</taxon>
        <taxon>Burkholderia cepacia complex</taxon>
    </lineage>
</organism>
<accession>A4JFE0</accession>
<reference evidence="3" key="1">
    <citation type="submission" date="2007-03" db="EMBL/GenBank/DDBJ databases">
        <title>Complete sequence of chromosome 1 of Burkholderia vietnamiensis G4.</title>
        <authorList>
            <consortium name="US DOE Joint Genome Institute"/>
            <person name="Copeland A."/>
            <person name="Lucas S."/>
            <person name="Lapidus A."/>
            <person name="Barry K."/>
            <person name="Detter J.C."/>
            <person name="Glavina del Rio T."/>
            <person name="Hammon N."/>
            <person name="Israni S."/>
            <person name="Dalin E."/>
            <person name="Tice H."/>
            <person name="Pitluck S."/>
            <person name="Chain P."/>
            <person name="Malfatti S."/>
            <person name="Shin M."/>
            <person name="Vergez L."/>
            <person name="Schmutz J."/>
            <person name="Larimer F."/>
            <person name="Land M."/>
            <person name="Hauser L."/>
            <person name="Kyrpides N."/>
            <person name="Tiedje J."/>
            <person name="Richardson P."/>
        </authorList>
    </citation>
    <scope>NUCLEOTIDE SEQUENCE [LARGE SCALE GENOMIC DNA]</scope>
    <source>
        <strain evidence="3">G4 / LMG 22486</strain>
    </source>
</reference>
<evidence type="ECO:0000256" key="1">
    <source>
        <dbReference type="SAM" id="MobiDB-lite"/>
    </source>
</evidence>
<proteinExistence type="predicted"/>
<protein>
    <submittedName>
        <fullName evidence="2">Uncharacterized protein</fullName>
    </submittedName>
</protein>
<feature type="region of interest" description="Disordered" evidence="1">
    <location>
        <begin position="52"/>
        <end position="81"/>
    </location>
</feature>
<dbReference type="KEGG" id="bvi:Bcep1808_1990"/>
<dbReference type="EMBL" id="CP000614">
    <property type="protein sequence ID" value="ABO54993.1"/>
    <property type="molecule type" value="Genomic_DNA"/>
</dbReference>
<feature type="region of interest" description="Disordered" evidence="1">
    <location>
        <begin position="163"/>
        <end position="200"/>
    </location>
</feature>
<feature type="region of interest" description="Disordered" evidence="1">
    <location>
        <begin position="1"/>
        <end position="34"/>
    </location>
</feature>
<gene>
    <name evidence="2" type="ordered locus">Bcep1808_1990</name>
</gene>
<sequence>MSPRRTNLFGRGLRRSGARAANNVRPGYAGERSETKVAHPVERANVRMPRVHTSVTRPASREIRLHSRDPRGSSESAQGAGLTHEACAVDLAQRIPQGHDEIAAAPHGEPASSERLSQTIARPRRLGAASRAVGLQRTGCELHTLLSWAATRDGFGLHPEELGYGEGARTGPRGAWTGLQNDPHEGPNEGVSLRKKGERGADDAMWCHENVALA</sequence>
<name>A4JFE0_BURVG</name>
<evidence type="ECO:0000313" key="3">
    <source>
        <dbReference type="Proteomes" id="UP000002287"/>
    </source>
</evidence>
<dbReference type="Proteomes" id="UP000002287">
    <property type="component" value="Chromosome 1"/>
</dbReference>
<dbReference type="AlphaFoldDB" id="A4JFE0"/>
<feature type="compositionally biased region" description="Basic and acidic residues" evidence="1">
    <location>
        <begin position="59"/>
        <end position="72"/>
    </location>
</feature>
<dbReference type="HOGENOM" id="CLU_1286802_0_0_4"/>